<name>A0A8T0TLC8_PANVG</name>
<proteinExistence type="predicted"/>
<accession>A0A8T0TLC8</accession>
<dbReference type="AlphaFoldDB" id="A0A8T0TLC8"/>
<feature type="region of interest" description="Disordered" evidence="1">
    <location>
        <begin position="87"/>
        <end position="111"/>
    </location>
</feature>
<protein>
    <submittedName>
        <fullName evidence="2">Uncharacterized protein</fullName>
    </submittedName>
</protein>
<gene>
    <name evidence="2" type="ORF">PVAP13_4KG060533</name>
</gene>
<dbReference type="EMBL" id="CM029043">
    <property type="protein sequence ID" value="KAG2609704.1"/>
    <property type="molecule type" value="Genomic_DNA"/>
</dbReference>
<evidence type="ECO:0000313" key="3">
    <source>
        <dbReference type="Proteomes" id="UP000823388"/>
    </source>
</evidence>
<evidence type="ECO:0000313" key="2">
    <source>
        <dbReference type="EMBL" id="KAG2609704.1"/>
    </source>
</evidence>
<sequence>MPQLYVPLGISTPQRLELGRRRLGGGLHQSAIARRQSAAARRTRTPAGCRQQAARTIPAAGTDRPICKQQAATASRQRQHCSLQVGTLRQEGEKEAGQADLGTHGKPMKFG</sequence>
<dbReference type="Proteomes" id="UP000823388">
    <property type="component" value="Chromosome 4K"/>
</dbReference>
<reference evidence="2" key="1">
    <citation type="submission" date="2020-05" db="EMBL/GenBank/DDBJ databases">
        <title>WGS assembly of Panicum virgatum.</title>
        <authorList>
            <person name="Lovell J.T."/>
            <person name="Jenkins J."/>
            <person name="Shu S."/>
            <person name="Juenger T.E."/>
            <person name="Schmutz J."/>
        </authorList>
    </citation>
    <scope>NUCLEOTIDE SEQUENCE</scope>
    <source>
        <strain evidence="2">AP13</strain>
    </source>
</reference>
<keyword evidence="3" id="KW-1185">Reference proteome</keyword>
<organism evidence="2 3">
    <name type="scientific">Panicum virgatum</name>
    <name type="common">Blackwell switchgrass</name>
    <dbReference type="NCBI Taxonomy" id="38727"/>
    <lineage>
        <taxon>Eukaryota</taxon>
        <taxon>Viridiplantae</taxon>
        <taxon>Streptophyta</taxon>
        <taxon>Embryophyta</taxon>
        <taxon>Tracheophyta</taxon>
        <taxon>Spermatophyta</taxon>
        <taxon>Magnoliopsida</taxon>
        <taxon>Liliopsida</taxon>
        <taxon>Poales</taxon>
        <taxon>Poaceae</taxon>
        <taxon>PACMAD clade</taxon>
        <taxon>Panicoideae</taxon>
        <taxon>Panicodae</taxon>
        <taxon>Paniceae</taxon>
        <taxon>Panicinae</taxon>
        <taxon>Panicum</taxon>
        <taxon>Panicum sect. Hiantes</taxon>
    </lineage>
</organism>
<evidence type="ECO:0000256" key="1">
    <source>
        <dbReference type="SAM" id="MobiDB-lite"/>
    </source>
</evidence>
<feature type="region of interest" description="Disordered" evidence="1">
    <location>
        <begin position="35"/>
        <end position="62"/>
    </location>
</feature>
<comment type="caution">
    <text evidence="2">The sequence shown here is derived from an EMBL/GenBank/DDBJ whole genome shotgun (WGS) entry which is preliminary data.</text>
</comment>